<gene>
    <name evidence="1" type="ORF">Hypma_003540</name>
</gene>
<proteinExistence type="predicted"/>
<comment type="caution">
    <text evidence="1">The sequence shown here is derived from an EMBL/GenBank/DDBJ whole genome shotgun (WGS) entry which is preliminary data.</text>
</comment>
<dbReference type="EMBL" id="LUEZ02000137">
    <property type="protein sequence ID" value="RDB15894.1"/>
    <property type="molecule type" value="Genomic_DNA"/>
</dbReference>
<keyword evidence="2" id="KW-1185">Reference proteome</keyword>
<sequence>MTNVIWTTPAHLKHLTLRFNFTRLEAHVLRITTGIAIERCCLGRGTGSPGRLSCHRMPDPVCRKSTYQYVMDIFLLRSNPTCSEAERSSHELLISTANDAGVFPRVFVLLHVRTCRLLLRNVEIVSAFHNRTKARRFPNLCPFDLFAFLKRDSPVTIVLVPLANTPFSDETTRCGSKVLKTWRSPPESNKNDPRSVDFAWTNAFKEEDFPPQEQTWNKVPLDRKCGFLTFPPTKL</sequence>
<name>A0A369J8V9_HYPMA</name>
<dbReference type="InParanoid" id="A0A369J8V9"/>
<accession>A0A369J8V9</accession>
<protein>
    <submittedName>
        <fullName evidence="1">Uncharacterized protein</fullName>
    </submittedName>
</protein>
<dbReference type="AlphaFoldDB" id="A0A369J8V9"/>
<dbReference type="Proteomes" id="UP000076154">
    <property type="component" value="Unassembled WGS sequence"/>
</dbReference>
<reference evidence="1" key="1">
    <citation type="submission" date="2018-04" db="EMBL/GenBank/DDBJ databases">
        <title>Whole genome sequencing of Hypsizygus marmoreus.</title>
        <authorList>
            <person name="Choi I.-G."/>
            <person name="Min B."/>
            <person name="Kim J.-G."/>
            <person name="Kim S."/>
            <person name="Oh Y.-L."/>
            <person name="Kong W.-S."/>
            <person name="Park H."/>
            <person name="Jeong J."/>
            <person name="Song E.-S."/>
        </authorList>
    </citation>
    <scope>NUCLEOTIDE SEQUENCE [LARGE SCALE GENOMIC DNA]</scope>
    <source>
        <strain evidence="1">51987-8</strain>
    </source>
</reference>
<evidence type="ECO:0000313" key="2">
    <source>
        <dbReference type="Proteomes" id="UP000076154"/>
    </source>
</evidence>
<organism evidence="1 2">
    <name type="scientific">Hypsizygus marmoreus</name>
    <name type="common">White beech mushroom</name>
    <name type="synonym">Agaricus marmoreus</name>
    <dbReference type="NCBI Taxonomy" id="39966"/>
    <lineage>
        <taxon>Eukaryota</taxon>
        <taxon>Fungi</taxon>
        <taxon>Dikarya</taxon>
        <taxon>Basidiomycota</taxon>
        <taxon>Agaricomycotina</taxon>
        <taxon>Agaricomycetes</taxon>
        <taxon>Agaricomycetidae</taxon>
        <taxon>Agaricales</taxon>
        <taxon>Tricholomatineae</taxon>
        <taxon>Lyophyllaceae</taxon>
        <taxon>Hypsizygus</taxon>
    </lineage>
</organism>
<evidence type="ECO:0000313" key="1">
    <source>
        <dbReference type="EMBL" id="RDB15894.1"/>
    </source>
</evidence>